<dbReference type="eggNOG" id="COG0518">
    <property type="taxonomic scope" value="Bacteria"/>
</dbReference>
<dbReference type="Gene3D" id="3.40.50.880">
    <property type="match status" value="1"/>
</dbReference>
<proteinExistence type="predicted"/>
<dbReference type="SUPFAM" id="SSF52317">
    <property type="entry name" value="Class I glutamine amidotransferase-like"/>
    <property type="match status" value="1"/>
</dbReference>
<evidence type="ECO:0000313" key="3">
    <source>
        <dbReference type="Proteomes" id="UP000015480"/>
    </source>
</evidence>
<keyword evidence="2" id="KW-0315">Glutamine amidotransferase</keyword>
<dbReference type="GO" id="GO:0016740">
    <property type="term" value="F:transferase activity"/>
    <property type="evidence" value="ECO:0007669"/>
    <property type="project" value="UniProtKB-KW"/>
</dbReference>
<protein>
    <submittedName>
        <fullName evidence="2">Glutamine amidotransferase class-I</fullName>
        <ecNumber evidence="2">6.3.5.2</ecNumber>
    </submittedName>
</protein>
<keyword evidence="3" id="KW-1185">Reference proteome</keyword>
<reference evidence="2 3" key="1">
    <citation type="journal article" date="2014" name="BMC Genomics">
        <title>Architecture and functions of a multipartite genome of the methylotrophic bacterium Paracoccus aminophilus JCM 7686, containing primary and secondary chromids.</title>
        <authorList>
            <person name="Dziewit L."/>
            <person name="Czarnecki J."/>
            <person name="Wibberg D."/>
            <person name="Radlinska M."/>
            <person name="Mrozek P."/>
            <person name="Szymczak M."/>
            <person name="Schluter A."/>
            <person name="Puhler A."/>
            <person name="Bartosik D."/>
        </authorList>
    </citation>
    <scope>NUCLEOTIDE SEQUENCE [LARGE SCALE GENOMIC DNA]</scope>
    <source>
        <strain evidence="2">JCM 7686</strain>
    </source>
</reference>
<evidence type="ECO:0000259" key="1">
    <source>
        <dbReference type="Pfam" id="PF00117"/>
    </source>
</evidence>
<dbReference type="InterPro" id="IPR044992">
    <property type="entry name" value="ChyE-like"/>
</dbReference>
<evidence type="ECO:0000313" key="2">
    <source>
        <dbReference type="EMBL" id="AGT09868.1"/>
    </source>
</evidence>
<dbReference type="Proteomes" id="UP000015480">
    <property type="component" value="Chromosome"/>
</dbReference>
<sequence>MDILVFQHLDVEHPGIFRDFWREAGHRTRIVALNEGEAIPDLADFDVLAVMGGPMDVWETDLHDWLRPEMAAIRTWVRDLGRPYLGICLGNQLLAEALGGKTGRMAAPEVGMTRSALNPQGQADALFEGFAPELDVFQWHGAEVQSLPEDGVILAGNAACPVQAMRVGQNAWGLQFHVEMTPSTVAEWGAVPEYAASLERALGAERAAGLEGELARHLPRFNAMARQINDNFFRAIAG</sequence>
<gene>
    <name evidence="2" type="ORF">JCM7686_2812</name>
</gene>
<dbReference type="GO" id="GO:0003922">
    <property type="term" value="F:GMP synthase (glutamine-hydrolyzing) activity"/>
    <property type="evidence" value="ECO:0007669"/>
    <property type="project" value="UniProtKB-EC"/>
</dbReference>
<dbReference type="AlphaFoldDB" id="S5YEE9"/>
<dbReference type="OrthoDB" id="9794816at2"/>
<name>S5YEE9_PARAH</name>
<dbReference type="EMBL" id="CP006650">
    <property type="protein sequence ID" value="AGT09868.1"/>
    <property type="molecule type" value="Genomic_DNA"/>
</dbReference>
<dbReference type="RefSeq" id="WP_020951506.1">
    <property type="nucleotide sequence ID" value="NC_022041.1"/>
</dbReference>
<dbReference type="InterPro" id="IPR029062">
    <property type="entry name" value="Class_I_gatase-like"/>
</dbReference>
<dbReference type="HOGENOM" id="CLU_054974_3_2_5"/>
<dbReference type="Pfam" id="PF00117">
    <property type="entry name" value="GATase"/>
    <property type="match status" value="1"/>
</dbReference>
<dbReference type="STRING" id="1367847.JCM7686_2812"/>
<dbReference type="EC" id="6.3.5.2" evidence="2"/>
<keyword evidence="2" id="KW-0436">Ligase</keyword>
<dbReference type="KEGG" id="pami:JCM7686_2812"/>
<feature type="domain" description="Glutamine amidotransferase" evidence="1">
    <location>
        <begin position="22"/>
        <end position="184"/>
    </location>
</feature>
<dbReference type="PATRIC" id="fig|1367847.3.peg.2818"/>
<dbReference type="PROSITE" id="PS51273">
    <property type="entry name" value="GATASE_TYPE_1"/>
    <property type="match status" value="1"/>
</dbReference>
<dbReference type="GO" id="GO:0005829">
    <property type="term" value="C:cytosol"/>
    <property type="evidence" value="ECO:0007669"/>
    <property type="project" value="TreeGrafter"/>
</dbReference>
<accession>S5YEE9</accession>
<dbReference type="PANTHER" id="PTHR42695">
    <property type="entry name" value="GLUTAMINE AMIDOTRANSFERASE YLR126C-RELATED"/>
    <property type="match status" value="1"/>
</dbReference>
<keyword evidence="2" id="KW-0808">Transferase</keyword>
<dbReference type="CDD" id="cd01741">
    <property type="entry name" value="GATase1_1"/>
    <property type="match status" value="1"/>
</dbReference>
<dbReference type="PANTHER" id="PTHR42695:SF5">
    <property type="entry name" value="GLUTAMINE AMIDOTRANSFERASE YLR126C-RELATED"/>
    <property type="match status" value="1"/>
</dbReference>
<dbReference type="InterPro" id="IPR017926">
    <property type="entry name" value="GATASE"/>
</dbReference>
<organism evidence="2 3">
    <name type="scientific">Paracoccus aminophilus JCM 7686</name>
    <dbReference type="NCBI Taxonomy" id="1367847"/>
    <lineage>
        <taxon>Bacteria</taxon>
        <taxon>Pseudomonadati</taxon>
        <taxon>Pseudomonadota</taxon>
        <taxon>Alphaproteobacteria</taxon>
        <taxon>Rhodobacterales</taxon>
        <taxon>Paracoccaceae</taxon>
        <taxon>Paracoccus</taxon>
    </lineage>
</organism>